<dbReference type="PROSITE" id="PS00463">
    <property type="entry name" value="ZN2_CY6_FUNGAL_1"/>
    <property type="match status" value="1"/>
</dbReference>
<dbReference type="SUPFAM" id="SSF57701">
    <property type="entry name" value="Zn2/Cys6 DNA-binding domain"/>
    <property type="match status" value="1"/>
</dbReference>
<dbReference type="GO" id="GO:0003677">
    <property type="term" value="F:DNA binding"/>
    <property type="evidence" value="ECO:0007669"/>
    <property type="project" value="InterPro"/>
</dbReference>
<feature type="compositionally biased region" description="Polar residues" evidence="6">
    <location>
        <begin position="282"/>
        <end position="294"/>
    </location>
</feature>
<feature type="region of interest" description="Disordered" evidence="6">
    <location>
        <begin position="273"/>
        <end position="340"/>
    </location>
</feature>
<evidence type="ECO:0000256" key="5">
    <source>
        <dbReference type="ARBA" id="ARBA00023242"/>
    </source>
</evidence>
<feature type="compositionally biased region" description="Low complexity" evidence="6">
    <location>
        <begin position="303"/>
        <end position="317"/>
    </location>
</feature>
<evidence type="ECO:0000256" key="2">
    <source>
        <dbReference type="ARBA" id="ARBA00022723"/>
    </source>
</evidence>
<keyword evidence="3" id="KW-0805">Transcription regulation</keyword>
<dbReference type="Pfam" id="PF04082">
    <property type="entry name" value="Fungal_trans"/>
    <property type="match status" value="1"/>
</dbReference>
<keyword evidence="4" id="KW-0804">Transcription</keyword>
<dbReference type="CDD" id="cd00067">
    <property type="entry name" value="GAL4"/>
    <property type="match status" value="1"/>
</dbReference>
<evidence type="ECO:0000256" key="4">
    <source>
        <dbReference type="ARBA" id="ARBA00023163"/>
    </source>
</evidence>
<dbReference type="PANTHER" id="PTHR47338">
    <property type="entry name" value="ZN(II)2CYS6 TRANSCRIPTION FACTOR (EUROFUNG)-RELATED"/>
    <property type="match status" value="1"/>
</dbReference>
<feature type="compositionally biased region" description="Polar residues" evidence="6">
    <location>
        <begin position="200"/>
        <end position="209"/>
    </location>
</feature>
<feature type="domain" description="Zn(2)-C6 fungal-type" evidence="7">
    <location>
        <begin position="33"/>
        <end position="63"/>
    </location>
</feature>
<evidence type="ECO:0000256" key="1">
    <source>
        <dbReference type="ARBA" id="ARBA00004123"/>
    </source>
</evidence>
<dbReference type="GO" id="GO:0008270">
    <property type="term" value="F:zinc ion binding"/>
    <property type="evidence" value="ECO:0007669"/>
    <property type="project" value="InterPro"/>
</dbReference>
<feature type="compositionally biased region" description="Acidic residues" evidence="6">
    <location>
        <begin position="1"/>
        <end position="18"/>
    </location>
</feature>
<dbReference type="InterPro" id="IPR036864">
    <property type="entry name" value="Zn2-C6_fun-type_DNA-bd_sf"/>
</dbReference>
<dbReference type="CDD" id="cd12148">
    <property type="entry name" value="fungal_TF_MHR"/>
    <property type="match status" value="1"/>
</dbReference>
<feature type="compositionally biased region" description="Pro residues" evidence="6">
    <location>
        <begin position="217"/>
        <end position="230"/>
    </location>
</feature>
<dbReference type="SMART" id="SM00066">
    <property type="entry name" value="GAL4"/>
    <property type="match status" value="1"/>
</dbReference>
<dbReference type="GO" id="GO:0000981">
    <property type="term" value="F:DNA-binding transcription factor activity, RNA polymerase II-specific"/>
    <property type="evidence" value="ECO:0007669"/>
    <property type="project" value="InterPro"/>
</dbReference>
<evidence type="ECO:0000256" key="3">
    <source>
        <dbReference type="ARBA" id="ARBA00023015"/>
    </source>
</evidence>
<dbReference type="EMBL" id="JAODAN010000002">
    <property type="protein sequence ID" value="KAK1926434.1"/>
    <property type="molecule type" value="Genomic_DNA"/>
</dbReference>
<dbReference type="AlphaFoldDB" id="A0AAD9FUH5"/>
<protein>
    <recommendedName>
        <fullName evidence="7">Zn(2)-C6 fungal-type domain-containing protein</fullName>
    </recommendedName>
</protein>
<dbReference type="InterPro" id="IPR007219">
    <property type="entry name" value="XnlR_reg_dom"/>
</dbReference>
<feature type="region of interest" description="Disordered" evidence="6">
    <location>
        <begin position="1"/>
        <end position="29"/>
    </location>
</feature>
<name>A0AAD9FUH5_PAPLA</name>
<evidence type="ECO:0000256" key="6">
    <source>
        <dbReference type="SAM" id="MobiDB-lite"/>
    </source>
</evidence>
<feature type="compositionally biased region" description="Polar residues" evidence="6">
    <location>
        <begin position="327"/>
        <end position="336"/>
    </location>
</feature>
<keyword evidence="9" id="KW-1185">Reference proteome</keyword>
<organism evidence="8 9">
    <name type="scientific">Papiliotrema laurentii</name>
    <name type="common">Cryptococcus laurentii</name>
    <dbReference type="NCBI Taxonomy" id="5418"/>
    <lineage>
        <taxon>Eukaryota</taxon>
        <taxon>Fungi</taxon>
        <taxon>Dikarya</taxon>
        <taxon>Basidiomycota</taxon>
        <taxon>Agaricomycotina</taxon>
        <taxon>Tremellomycetes</taxon>
        <taxon>Tremellales</taxon>
        <taxon>Rhynchogastremaceae</taxon>
        <taxon>Papiliotrema</taxon>
    </lineage>
</organism>
<proteinExistence type="predicted"/>
<keyword evidence="5" id="KW-0539">Nucleus</keyword>
<comment type="caution">
    <text evidence="8">The sequence shown here is derived from an EMBL/GenBank/DDBJ whole genome shotgun (WGS) entry which is preliminary data.</text>
</comment>
<dbReference type="InterPro" id="IPR050815">
    <property type="entry name" value="TF_fung"/>
</dbReference>
<dbReference type="Pfam" id="PF00172">
    <property type="entry name" value="Zn_clus"/>
    <property type="match status" value="1"/>
</dbReference>
<dbReference type="PANTHER" id="PTHR47338:SF29">
    <property type="entry name" value="ZN(2)-C6 FUNGAL-TYPE DOMAIN-CONTAINING PROTEIN"/>
    <property type="match status" value="1"/>
</dbReference>
<sequence>MHNSEGTEDPSWLDEYINEDSGRPQKPLKRGDACLACRKRRIRCGAEKPACATCVRLHKQCVYDTTQRPSRISRLKDRIAELEGQVHRLKDPDEPAPTPLPETFSSSFTFSAPLSSVSSFTSVPGLGAGATLDANGGGLSHGAGIPAGPFGAGDMLSLADLDFPSTPAAATLDAGSFGGIQQQQQQQHQHAAHDLPGPSDHQNQDNLFNSASGSLPSLPPPSTSHPPPYPQSTNPRPLQPPNEAFNYDFGLLDTTMVDLATTLSGTAAFDNLFGPTPPAPTPMSSDHVSTQQGPSVPVRGFHSSLNSNVSSSSTTPSYGDGERRRSASTSAPTTGFTPEIGSDVMMEISSYGTFTSEAHTTSAPAHSRMYAADGEAEDRGLLGGWFDPDDIPPSVRDHLLDLYFSKSCTSNVFQNLVNVPRFYTRLTLPPSKRPHPCLLYMMYLEGARLSSQPGLRALEQTFYEIAQRKIQQGLRDADRLLDVVRAMSLLTSYLFNKEMFEPGISAAGSVVRLAVACGLHRIPSGVFAPPPKLNMIGLMTMRPRAYVLAPPEDVTELAERIHAFWAVYEIDQCTSIAYLWDPGFRNEHITTPLPRPFGDYASGFVTTADDIRLTDVLEPVGKAHHTRQTDFHALRLKALTLLAAAGRLRDLPPENNEGQSSAVVLSDPRSVMTYGGTSRAAFESAPNAFNKLKGALDRFCDELPRHYAAPWRRWDEESDEHFPPRFQLRKDTAVLWFIIGYAYSALWNVRLLSSENTKSVLAARRLANIIGMYTGEEIIGGYDTFVICIWFWDAVVLLREWKRLDVIGRTEEARKVEADMDIILHVLTEWQTLQAQHPSNRINVAILNNQVLEQCRKMSVDEWAAAMAEVDGAGT</sequence>
<gene>
    <name evidence="8" type="ORF">DB88DRAFT_481817</name>
</gene>
<dbReference type="PROSITE" id="PS50048">
    <property type="entry name" value="ZN2_CY6_FUNGAL_2"/>
    <property type="match status" value="1"/>
</dbReference>
<dbReference type="Gene3D" id="4.10.240.10">
    <property type="entry name" value="Zn(2)-C6 fungal-type DNA-binding domain"/>
    <property type="match status" value="1"/>
</dbReference>
<feature type="region of interest" description="Disordered" evidence="6">
    <location>
        <begin position="178"/>
        <end position="246"/>
    </location>
</feature>
<comment type="subcellular location">
    <subcellularLocation>
        <location evidence="1">Nucleus</location>
    </subcellularLocation>
</comment>
<accession>A0AAD9FUH5</accession>
<evidence type="ECO:0000313" key="9">
    <source>
        <dbReference type="Proteomes" id="UP001182556"/>
    </source>
</evidence>
<reference evidence="8" key="1">
    <citation type="submission" date="2023-02" db="EMBL/GenBank/DDBJ databases">
        <title>Identification and recombinant expression of a fungal hydrolase from Papiliotrema laurentii that hydrolyzes apple cutin and clears colloidal polyester polyurethane.</title>
        <authorList>
            <consortium name="DOE Joint Genome Institute"/>
            <person name="Roman V.A."/>
            <person name="Bojanowski C."/>
            <person name="Crable B.R."/>
            <person name="Wagner D.N."/>
            <person name="Hung C.S."/>
            <person name="Nadeau L.J."/>
            <person name="Schratz L."/>
            <person name="Haridas S."/>
            <person name="Pangilinan J."/>
            <person name="Lipzen A."/>
            <person name="Na H."/>
            <person name="Yan M."/>
            <person name="Ng V."/>
            <person name="Grigoriev I.V."/>
            <person name="Spatafora J.W."/>
            <person name="Barlow D."/>
            <person name="Biffinger J."/>
            <person name="Kelley-Loughnane N."/>
            <person name="Varaljay V.A."/>
            <person name="Crookes-Goodson W.J."/>
        </authorList>
    </citation>
    <scope>NUCLEOTIDE SEQUENCE</scope>
    <source>
        <strain evidence="8">5307AH</strain>
    </source>
</reference>
<dbReference type="GO" id="GO:0006351">
    <property type="term" value="P:DNA-templated transcription"/>
    <property type="evidence" value="ECO:0007669"/>
    <property type="project" value="InterPro"/>
</dbReference>
<dbReference type="InterPro" id="IPR001138">
    <property type="entry name" value="Zn2Cys6_DnaBD"/>
</dbReference>
<evidence type="ECO:0000313" key="8">
    <source>
        <dbReference type="EMBL" id="KAK1926434.1"/>
    </source>
</evidence>
<keyword evidence="2" id="KW-0479">Metal-binding</keyword>
<dbReference type="GO" id="GO:0005634">
    <property type="term" value="C:nucleus"/>
    <property type="evidence" value="ECO:0007669"/>
    <property type="project" value="UniProtKB-SubCell"/>
</dbReference>
<evidence type="ECO:0000259" key="7">
    <source>
        <dbReference type="PROSITE" id="PS50048"/>
    </source>
</evidence>
<dbReference type="Proteomes" id="UP001182556">
    <property type="component" value="Unassembled WGS sequence"/>
</dbReference>